<evidence type="ECO:0000256" key="1">
    <source>
        <dbReference type="SAM" id="MobiDB-lite"/>
    </source>
</evidence>
<evidence type="ECO:0000313" key="3">
    <source>
        <dbReference type="Proteomes" id="UP001162640"/>
    </source>
</evidence>
<gene>
    <name evidence="2" type="ORF">TL16_g10691</name>
</gene>
<dbReference type="AlphaFoldDB" id="A0A9W7BA72"/>
<feature type="region of interest" description="Disordered" evidence="1">
    <location>
        <begin position="261"/>
        <end position="331"/>
    </location>
</feature>
<protein>
    <submittedName>
        <fullName evidence="2">Uncharacterized protein</fullName>
    </submittedName>
</protein>
<name>A0A9W7BA72_9STRA</name>
<organism evidence="2 3">
    <name type="scientific">Triparma laevis f. inornata</name>
    <dbReference type="NCBI Taxonomy" id="1714386"/>
    <lineage>
        <taxon>Eukaryota</taxon>
        <taxon>Sar</taxon>
        <taxon>Stramenopiles</taxon>
        <taxon>Ochrophyta</taxon>
        <taxon>Bolidophyceae</taxon>
        <taxon>Parmales</taxon>
        <taxon>Triparmaceae</taxon>
        <taxon>Triparma</taxon>
    </lineage>
</organism>
<evidence type="ECO:0000313" key="2">
    <source>
        <dbReference type="EMBL" id="GMH86916.1"/>
    </source>
</evidence>
<comment type="caution">
    <text evidence="2">The sequence shown here is derived from an EMBL/GenBank/DDBJ whole genome shotgun (WGS) entry which is preliminary data.</text>
</comment>
<dbReference type="EMBL" id="BLQM01000385">
    <property type="protein sequence ID" value="GMH86916.1"/>
    <property type="molecule type" value="Genomic_DNA"/>
</dbReference>
<feature type="compositionally biased region" description="Low complexity" evidence="1">
    <location>
        <begin position="262"/>
        <end position="280"/>
    </location>
</feature>
<reference evidence="3" key="1">
    <citation type="journal article" date="2023" name="Commun. Biol.">
        <title>Genome analysis of Parmales, the sister group of diatoms, reveals the evolutionary specialization of diatoms from phago-mixotrophs to photoautotrophs.</title>
        <authorList>
            <person name="Ban H."/>
            <person name="Sato S."/>
            <person name="Yoshikawa S."/>
            <person name="Yamada K."/>
            <person name="Nakamura Y."/>
            <person name="Ichinomiya M."/>
            <person name="Sato N."/>
            <person name="Blanc-Mathieu R."/>
            <person name="Endo H."/>
            <person name="Kuwata A."/>
            <person name="Ogata H."/>
        </authorList>
    </citation>
    <scope>NUCLEOTIDE SEQUENCE [LARGE SCALE GENOMIC DNA]</scope>
</reference>
<sequence>MEDHNISSAVSRVASAFLAASAAEECSKTLRGLAFIIATARKNSATSLNPILLPCLQDDTFGDVLRNVLLVAGFDVSGHSSTANTGTNTLAEYDDQRSLLAQKLCVRASEVLQKGVGAETLNALSPEGLMSWAESDEITFNRHCQFVSCCSDLLAFNSSEKDVWQDVEEMLQDGLGGLISFSSEEEQKIGQAASAELEAGIVGVRKSLGRLGPAGDCLAKLLVPELYHLMSGVVVNSTPSTLLCGAGVGVGVGVGGGEGWATTTTTTTTTSSSNNNSNNSKSVRFSNNGAGGNGSSNSPAATPDPLAKRKRKGGFTSYAVTPTPATTPIHGGSVTISNWDEVEALTKNLEKKFSLDSEAAAKRAISEEATNLLCGIAAFVDANLGQAEVRRCVARETRMCPRTNLHSKL</sequence>
<dbReference type="Proteomes" id="UP001162640">
    <property type="component" value="Unassembled WGS sequence"/>
</dbReference>
<accession>A0A9W7BA72</accession>
<proteinExistence type="predicted"/>